<evidence type="ECO:0000313" key="2">
    <source>
        <dbReference type="Proteomes" id="UP000515442"/>
    </source>
</evidence>
<dbReference type="RefSeq" id="WP_182939594.1">
    <property type="nucleotide sequence ID" value="NZ_AP022038.1"/>
</dbReference>
<keyword evidence="1" id="KW-0969">Cilium</keyword>
<dbReference type="AlphaFoldDB" id="A0A6S5YWT9"/>
<reference evidence="1 2" key="1">
    <citation type="submission" date="2019-12" db="EMBL/GenBank/DDBJ databases">
        <title>complete genome sequences of Aeromonas veronii str. WP3-W19-ESBL-03 isolated from wastewater treatment plant effluent.</title>
        <authorList>
            <person name="Sekizuka T."/>
            <person name="Itokawa K."/>
            <person name="Yatsu K."/>
            <person name="Inamine Y."/>
            <person name="Kuroda M."/>
        </authorList>
    </citation>
    <scope>NUCLEOTIDE SEQUENCE [LARGE SCALE GENOMIC DNA]</scope>
    <source>
        <strain evidence="1 2">WP3-W19-ESBL-03</strain>
    </source>
</reference>
<dbReference type="SUPFAM" id="SSF48371">
    <property type="entry name" value="ARM repeat"/>
    <property type="match status" value="1"/>
</dbReference>
<keyword evidence="1" id="KW-0966">Cell projection</keyword>
<proteinExistence type="predicted"/>
<dbReference type="EMBL" id="AP022038">
    <property type="protein sequence ID" value="BBR39476.1"/>
    <property type="molecule type" value="Genomic_DNA"/>
</dbReference>
<dbReference type="NCBIfam" id="NF038110">
    <property type="entry name" value="Lys_methyl_FliB"/>
    <property type="match status" value="1"/>
</dbReference>
<dbReference type="Proteomes" id="UP000515442">
    <property type="component" value="Chromosome"/>
</dbReference>
<accession>A0A6S5YWT9</accession>
<keyword evidence="1" id="KW-0282">Flagellum</keyword>
<sequence>MPMLTRLVPRFRSTFHCIGPACEEHCCQGWSIQIDKPTFRLYWFSDDERIRAMARGCLQKTKSSDDDWGRMKLDEQGVCPFLDSDKLCTIHRRLGEQALSNTCSTYPRSTVSFLNQQKDSLTLSCPEACRQLLLDPDAMLIESQEQAAASLFLAVPDAALRLNQLSYQIALTQELSLEMRLWMIGMLIHHDEGNSSYEQFLDELVALLEKGQLQAMYDTIPSLPNVQWWALRTLTNLLLQSNDTNHRGRAMIEECLDTLYKLLDGEYDQEKMAFFPRLWREQVAPFLAARPHLLDNYLLYQIYNFNFPYRNEHSMESAYRLLVADLFLLRSYFCLLAHQGELTEENVIKLVYSYHARRQHNLSFEQELATGLLETGFSSDITLYALLNLS</sequence>
<dbReference type="InterPro" id="IPR016024">
    <property type="entry name" value="ARM-type_fold"/>
</dbReference>
<evidence type="ECO:0000313" key="1">
    <source>
        <dbReference type="EMBL" id="BBR39476.1"/>
    </source>
</evidence>
<dbReference type="GO" id="GO:0008168">
    <property type="term" value="F:methyltransferase activity"/>
    <property type="evidence" value="ECO:0007669"/>
    <property type="project" value="UniProtKB-KW"/>
</dbReference>
<gene>
    <name evidence="1" type="primary">fliB</name>
    <name evidence="1" type="ORF">WP3W19E03_20010</name>
</gene>
<organism evidence="1 2">
    <name type="scientific">Aeromonas veronii</name>
    <dbReference type="NCBI Taxonomy" id="654"/>
    <lineage>
        <taxon>Bacteria</taxon>
        <taxon>Pseudomonadati</taxon>
        <taxon>Pseudomonadota</taxon>
        <taxon>Gammaproteobacteria</taxon>
        <taxon>Aeromonadales</taxon>
        <taxon>Aeromonadaceae</taxon>
        <taxon>Aeromonas</taxon>
    </lineage>
</organism>
<protein>
    <submittedName>
        <fullName evidence="1">Flagellin lysine-N-methylase</fullName>
    </submittedName>
</protein>
<keyword evidence="1" id="KW-0489">Methyltransferase</keyword>
<name>A0A6S5YWT9_AERVE</name>
<keyword evidence="1" id="KW-0808">Transferase</keyword>
<dbReference type="GO" id="GO:0032259">
    <property type="term" value="P:methylation"/>
    <property type="evidence" value="ECO:0007669"/>
    <property type="project" value="UniProtKB-KW"/>
</dbReference>